<evidence type="ECO:0000313" key="2">
    <source>
        <dbReference type="EMBL" id="MPM57191.1"/>
    </source>
</evidence>
<feature type="compositionally biased region" description="Basic and acidic residues" evidence="1">
    <location>
        <begin position="360"/>
        <end position="369"/>
    </location>
</feature>
<evidence type="ECO:0000256" key="1">
    <source>
        <dbReference type="SAM" id="MobiDB-lite"/>
    </source>
</evidence>
<feature type="compositionally biased region" description="Low complexity" evidence="1">
    <location>
        <begin position="389"/>
        <end position="398"/>
    </location>
</feature>
<feature type="compositionally biased region" description="Basic and acidic residues" evidence="1">
    <location>
        <begin position="297"/>
        <end position="312"/>
    </location>
</feature>
<organism evidence="2">
    <name type="scientific">bioreactor metagenome</name>
    <dbReference type="NCBI Taxonomy" id="1076179"/>
    <lineage>
        <taxon>unclassified sequences</taxon>
        <taxon>metagenomes</taxon>
        <taxon>ecological metagenomes</taxon>
    </lineage>
</organism>
<dbReference type="EMBL" id="VSSQ01016137">
    <property type="protein sequence ID" value="MPM57191.1"/>
    <property type="molecule type" value="Genomic_DNA"/>
</dbReference>
<protein>
    <submittedName>
        <fullName evidence="2">Uncharacterized protein</fullName>
    </submittedName>
</protein>
<dbReference type="AlphaFoldDB" id="A0A645AY07"/>
<comment type="caution">
    <text evidence="2">The sequence shown here is derived from an EMBL/GenBank/DDBJ whole genome shotgun (WGS) entry which is preliminary data.</text>
</comment>
<feature type="region of interest" description="Disordered" evidence="1">
    <location>
        <begin position="1"/>
        <end position="66"/>
    </location>
</feature>
<feature type="compositionally biased region" description="Basic and acidic residues" evidence="1">
    <location>
        <begin position="188"/>
        <end position="201"/>
    </location>
</feature>
<feature type="compositionally biased region" description="Basic and acidic residues" evidence="1">
    <location>
        <begin position="404"/>
        <end position="417"/>
    </location>
</feature>
<accession>A0A645AY07</accession>
<feature type="region of interest" description="Disordered" evidence="1">
    <location>
        <begin position="80"/>
        <end position="450"/>
    </location>
</feature>
<feature type="compositionally biased region" description="Basic and acidic residues" evidence="1">
    <location>
        <begin position="210"/>
        <end position="226"/>
    </location>
</feature>
<proteinExistence type="predicted"/>
<feature type="compositionally biased region" description="Basic and acidic residues" evidence="1">
    <location>
        <begin position="80"/>
        <end position="90"/>
    </location>
</feature>
<feature type="compositionally biased region" description="Basic and acidic residues" evidence="1">
    <location>
        <begin position="46"/>
        <end position="61"/>
    </location>
</feature>
<name>A0A645AY07_9ZZZZ</name>
<feature type="compositionally biased region" description="Acidic residues" evidence="1">
    <location>
        <begin position="13"/>
        <end position="23"/>
    </location>
</feature>
<sequence>MGHRHVRSGAPADVEEQQVEDDRDDRAEGDAGAEDDLQPGRHRLRDGRLQGDQHRQADRGRHDHRVAVVVHVDLAERLDAHDGDVGEHRQGRAAQHRRRDRGDDRAGLRQQAEDDHDDPCRGDDPARLHPGEPDQADVLGETGVREGVEDATQGGRQAVGAQRGGDVPRGDPLADDLTGGEHVAGGLDRGDRHHDDHRDGTGEGEGGPAEEERCGDADRGGARHPGEIGVAQRRRDGGADDQADEHRDGGHEALEEPLHQDDHRERPERIEQAGTHPRRVGLPPADHVAGGHADQGGAHHGEQGAGDHRREVLQQLREVGGAEEGRQPGDDDRPVDRGQPVGAATGGQADGDDRRHRREGHPLQQRETDADPSAQPGRLDDRCDAAGEQVGVDQVDGVLGRQAEALRDDQRHDDRPGIEGQDVLDAEDRQLRERKDGVDRVDGPHGGCRGCHGSILGSVRRTVPVRSGAGLPIEVTP</sequence>
<gene>
    <name evidence="2" type="ORF">SDC9_104013</name>
</gene>
<feature type="compositionally biased region" description="Basic and acidic residues" evidence="1">
    <location>
        <begin position="323"/>
        <end position="336"/>
    </location>
</feature>
<feature type="compositionally biased region" description="Low complexity" evidence="1">
    <location>
        <begin position="153"/>
        <end position="165"/>
    </location>
</feature>
<feature type="compositionally biased region" description="Basic and acidic residues" evidence="1">
    <location>
        <begin position="233"/>
        <end position="271"/>
    </location>
</feature>
<reference evidence="2" key="1">
    <citation type="submission" date="2019-08" db="EMBL/GenBank/DDBJ databases">
        <authorList>
            <person name="Kucharzyk K."/>
            <person name="Murdoch R.W."/>
            <person name="Higgins S."/>
            <person name="Loffler F."/>
        </authorList>
    </citation>
    <scope>NUCLEOTIDE SEQUENCE</scope>
</reference>
<feature type="compositionally biased region" description="Basic and acidic residues" evidence="1">
    <location>
        <begin position="100"/>
        <end position="132"/>
    </location>
</feature>
<feature type="compositionally biased region" description="Basic and acidic residues" evidence="1">
    <location>
        <begin position="426"/>
        <end position="443"/>
    </location>
</feature>
<feature type="compositionally biased region" description="Low complexity" evidence="1">
    <location>
        <begin position="285"/>
        <end position="296"/>
    </location>
</feature>